<keyword evidence="2" id="KW-0863">Zinc-finger</keyword>
<name>V4C8U6_LOTGI</name>
<dbReference type="EMBL" id="KB201263">
    <property type="protein sequence ID" value="ESO98174.1"/>
    <property type="molecule type" value="Genomic_DNA"/>
</dbReference>
<proteinExistence type="predicted"/>
<evidence type="ECO:0000256" key="3">
    <source>
        <dbReference type="ARBA" id="ARBA00022833"/>
    </source>
</evidence>
<organism evidence="5 6">
    <name type="scientific">Lottia gigantea</name>
    <name type="common">Giant owl limpet</name>
    <dbReference type="NCBI Taxonomy" id="225164"/>
    <lineage>
        <taxon>Eukaryota</taxon>
        <taxon>Metazoa</taxon>
        <taxon>Spiralia</taxon>
        <taxon>Lophotrochozoa</taxon>
        <taxon>Mollusca</taxon>
        <taxon>Gastropoda</taxon>
        <taxon>Patellogastropoda</taxon>
        <taxon>Lottioidea</taxon>
        <taxon>Lottiidae</taxon>
        <taxon>Lottia</taxon>
    </lineage>
</organism>
<sequence length="626" mass="71801">MEYNRVDYEEHKRRDRERKKLAKLLMLPKEKENLQTRTREAVRQHRMNNSQIKVVDGTVVGGTPYKSLSSLCKAKSRVMKALPKSPRKRASLVKLMACDILGTYIAAPKIRTNQEIEEAVISFYENENISRMMPGKADFITLKDQLGNKYTKQKRHLVATITETYKCFTEDNPSADIGKSKFASLRPRWVLLSSEMPHNVCGCKYHSNVILLLEALHRRYPDLIPLYSKEDFIAHCVCDINDEDCMRNGCERCSDGKLFKEIYENKAPADNEFSWYQWEDTNGFLQKVKKSGNSTDAFEELAMQLPKFNWHLFIKEKQSSSYQHMKYYLLKTHLKNVSFKWTSLKTSLVSGRMKFSQPIGSSDRNKKLSYVIISDFLSHEKTAVAAFTSTILDIITDKFPTVRTVDVWTDGPSSQYKNKYIFALLPRLQDLHAVRIRWNYFATSHGKGPNDGIGGNAKRIVHRLIMSRSAVVSDSQSFANALRSSGTPINVVKLTEDDIKEKCKMLDVETLWSGLQTFPGTISTHCAQSVGNGMVQLKFFTTDPSPRHVPAKYTKEAVEVSRKSDENWNCTLCNWKYGDKADPKISEEWIMCASCQSWFHESCGQQNGILDDCDQFLCKKCLQEQE</sequence>
<dbReference type="PANTHER" id="PTHR46601">
    <property type="entry name" value="ULP_PROTEASE DOMAIN-CONTAINING PROTEIN"/>
    <property type="match status" value="1"/>
</dbReference>
<dbReference type="GO" id="GO:0008270">
    <property type="term" value="F:zinc ion binding"/>
    <property type="evidence" value="ECO:0007669"/>
    <property type="project" value="UniProtKB-KW"/>
</dbReference>
<evidence type="ECO:0000256" key="1">
    <source>
        <dbReference type="ARBA" id="ARBA00022723"/>
    </source>
</evidence>
<dbReference type="Gene3D" id="3.30.40.10">
    <property type="entry name" value="Zinc/RING finger domain, C3HC4 (zinc finger)"/>
    <property type="match status" value="1"/>
</dbReference>
<dbReference type="InterPro" id="IPR019786">
    <property type="entry name" value="Zinc_finger_PHD-type_CS"/>
</dbReference>
<gene>
    <name evidence="5" type="ORF">LOTGIDRAFT_174307</name>
</gene>
<dbReference type="GeneID" id="20242690"/>
<reference evidence="5 6" key="1">
    <citation type="journal article" date="2013" name="Nature">
        <title>Insights into bilaterian evolution from three spiralian genomes.</title>
        <authorList>
            <person name="Simakov O."/>
            <person name="Marletaz F."/>
            <person name="Cho S.J."/>
            <person name="Edsinger-Gonzales E."/>
            <person name="Havlak P."/>
            <person name="Hellsten U."/>
            <person name="Kuo D.H."/>
            <person name="Larsson T."/>
            <person name="Lv J."/>
            <person name="Arendt D."/>
            <person name="Savage R."/>
            <person name="Osoegawa K."/>
            <person name="de Jong P."/>
            <person name="Grimwood J."/>
            <person name="Chapman J.A."/>
            <person name="Shapiro H."/>
            <person name="Aerts A."/>
            <person name="Otillar R.P."/>
            <person name="Terry A.Y."/>
            <person name="Boore J.L."/>
            <person name="Grigoriev I.V."/>
            <person name="Lindberg D.R."/>
            <person name="Seaver E.C."/>
            <person name="Weisblat D.A."/>
            <person name="Putnam N.H."/>
            <person name="Rokhsar D.S."/>
        </authorList>
    </citation>
    <scope>NUCLEOTIDE SEQUENCE [LARGE SCALE GENOMIC DNA]</scope>
</reference>
<dbReference type="InterPro" id="IPR013083">
    <property type="entry name" value="Znf_RING/FYVE/PHD"/>
</dbReference>
<dbReference type="KEGG" id="lgi:LOTGIDRAFT_174307"/>
<keyword evidence="1" id="KW-0479">Metal-binding</keyword>
<dbReference type="RefSeq" id="XP_009051156.1">
    <property type="nucleotide sequence ID" value="XM_009052908.1"/>
</dbReference>
<dbReference type="HOGENOM" id="CLU_406143_0_0_1"/>
<keyword evidence="3" id="KW-0862">Zinc</keyword>
<dbReference type="AlphaFoldDB" id="V4C8U6"/>
<evidence type="ECO:0000256" key="2">
    <source>
        <dbReference type="ARBA" id="ARBA00022771"/>
    </source>
</evidence>
<evidence type="ECO:0000259" key="4">
    <source>
        <dbReference type="SMART" id="SM00249"/>
    </source>
</evidence>
<dbReference type="InterPro" id="IPR001965">
    <property type="entry name" value="Znf_PHD"/>
</dbReference>
<dbReference type="SMART" id="SM00249">
    <property type="entry name" value="PHD"/>
    <property type="match status" value="1"/>
</dbReference>
<evidence type="ECO:0000313" key="5">
    <source>
        <dbReference type="EMBL" id="ESO98174.1"/>
    </source>
</evidence>
<accession>V4C8U6</accession>
<dbReference type="PANTHER" id="PTHR46601:SF2">
    <property type="entry name" value="UBIQUITIN-LIKE PROTEASE FAMILY PROFILE DOMAIN-CONTAINING PROTEIN"/>
    <property type="match status" value="1"/>
</dbReference>
<dbReference type="OMA" id="ENYTCKY"/>
<dbReference type="Proteomes" id="UP000030746">
    <property type="component" value="Unassembled WGS sequence"/>
</dbReference>
<evidence type="ECO:0000313" key="6">
    <source>
        <dbReference type="Proteomes" id="UP000030746"/>
    </source>
</evidence>
<dbReference type="SUPFAM" id="SSF57903">
    <property type="entry name" value="FYVE/PHD zinc finger"/>
    <property type="match status" value="1"/>
</dbReference>
<dbReference type="OrthoDB" id="10068393at2759"/>
<dbReference type="PROSITE" id="PS01359">
    <property type="entry name" value="ZF_PHD_1"/>
    <property type="match status" value="1"/>
</dbReference>
<feature type="domain" description="Zinc finger PHD-type" evidence="4">
    <location>
        <begin position="569"/>
        <end position="622"/>
    </location>
</feature>
<dbReference type="InterPro" id="IPR011011">
    <property type="entry name" value="Znf_FYVE_PHD"/>
</dbReference>
<keyword evidence="6" id="KW-1185">Reference proteome</keyword>
<dbReference type="CTD" id="20242690"/>
<protein>
    <recommendedName>
        <fullName evidence="4">Zinc finger PHD-type domain-containing protein</fullName>
    </recommendedName>
</protein>